<dbReference type="SUPFAM" id="SSF48403">
    <property type="entry name" value="Ankyrin repeat"/>
    <property type="match status" value="1"/>
</dbReference>
<feature type="repeat" description="ANK" evidence="3">
    <location>
        <begin position="330"/>
        <end position="362"/>
    </location>
</feature>
<sequence length="723" mass="75676">MEPSPSPRPFSAAAAASRCEAVASRIVATCADMDETLRAGDDDANARPYHPHLALLADEMRTFGAAADGLTAAVPLAAVIAPALQAALARSLDEAETAWAVADKQLRRLRDLDACACSPDPAVLEDYEMLLQAGMAAYELFCELLDVPDAVRQTAALNDAPARRLLASFSETCQVVLRRRELLVAKDAHPQDIPPPPVSPLSPSSSAEPSTSPSTSPTAIAGPTVKLTKTKSGGVGGAGFLNGLSQSFQAMTANFRYKPEPLVSALCQSASRGDLQQVKGFVEQGANVDGRNEHKRTPLICAIAEQHAATARWLVEQAGANVRAKDGGSKGRPPLFHAAAAGSAELVALLHARGADVNERSSMGEPYFMGVVQGGNAAMVRMLLERGCDANTRDVLGRPVLIEALAAANLDLAAALLTHHADPNVREPLTTQTALHVAAAHQNPERVVDLVRLLLDHGADANARDGTGEPLVLAAAVKDRRELFRLLISRGADPNARDIYGRTMLQLLVRRRQQQQQQHNNSLDLVRALLEHGASPNQLLDSTTTGDGGETLLLHAVGARDRAFAALLLRHGADPNARDRDGRSPLMQALRGAQPDAGSNSGSGFDDPDAMVRLLVEHGANPNAEALCSPLDFAAAAGRAHVVQLLRSHGAVAAAAPDPLLSSSPSAASLVLSPAIGGGPSPGASPRPASAVAAAPRMTVEPEEELPPDYDSIEVRKSGPGVV</sequence>
<evidence type="ECO:0000256" key="4">
    <source>
        <dbReference type="SAM" id="MobiDB-lite"/>
    </source>
</evidence>
<evidence type="ECO:0000313" key="6">
    <source>
        <dbReference type="EnsemblFungi" id="EJT82577"/>
    </source>
</evidence>
<evidence type="ECO:0000256" key="2">
    <source>
        <dbReference type="ARBA" id="ARBA00023043"/>
    </source>
</evidence>
<evidence type="ECO:0000313" key="7">
    <source>
        <dbReference type="Proteomes" id="UP000006039"/>
    </source>
</evidence>
<dbReference type="Gene3D" id="1.25.40.20">
    <property type="entry name" value="Ankyrin repeat-containing domain"/>
    <property type="match status" value="3"/>
</dbReference>
<feature type="repeat" description="ANK" evidence="3">
    <location>
        <begin position="430"/>
        <end position="466"/>
    </location>
</feature>
<reference evidence="5" key="3">
    <citation type="submission" date="2010-09" db="EMBL/GenBank/DDBJ databases">
        <title>Annotation of Gaeumannomyces graminis var. tritici R3-111a-1.</title>
        <authorList>
            <consortium name="The Broad Institute Genome Sequencing Platform"/>
            <person name="Ma L.-J."/>
            <person name="Dead R."/>
            <person name="Young S.K."/>
            <person name="Zeng Q."/>
            <person name="Gargeya S."/>
            <person name="Fitzgerald M."/>
            <person name="Haas B."/>
            <person name="Abouelleil A."/>
            <person name="Alvarado L."/>
            <person name="Arachchi H.M."/>
            <person name="Berlin A."/>
            <person name="Brown A."/>
            <person name="Chapman S.B."/>
            <person name="Chen Z."/>
            <person name="Dunbar C."/>
            <person name="Freedman E."/>
            <person name="Gearin G."/>
            <person name="Gellesch M."/>
            <person name="Goldberg J."/>
            <person name="Griggs A."/>
            <person name="Gujja S."/>
            <person name="Heiman D."/>
            <person name="Howarth C."/>
            <person name="Larson L."/>
            <person name="Lui A."/>
            <person name="MacDonald P.J.P."/>
            <person name="Mehta T."/>
            <person name="Montmayeur A."/>
            <person name="Murphy C."/>
            <person name="Neiman D."/>
            <person name="Pearson M."/>
            <person name="Priest M."/>
            <person name="Roberts A."/>
            <person name="Saif S."/>
            <person name="Shea T."/>
            <person name="Shenoy N."/>
            <person name="Sisk P."/>
            <person name="Stolte C."/>
            <person name="Sykes S."/>
            <person name="Yandava C."/>
            <person name="Wortman J."/>
            <person name="Nusbaum C."/>
            <person name="Birren B."/>
        </authorList>
    </citation>
    <scope>NUCLEOTIDE SEQUENCE</scope>
    <source>
        <strain evidence="5">R3-111a-1</strain>
    </source>
</reference>
<dbReference type="RefSeq" id="XP_009218586.1">
    <property type="nucleotide sequence ID" value="XM_009220322.1"/>
</dbReference>
<dbReference type="AlphaFoldDB" id="J3NMP4"/>
<keyword evidence="7" id="KW-1185">Reference proteome</keyword>
<dbReference type="SMART" id="SM00248">
    <property type="entry name" value="ANK"/>
    <property type="match status" value="11"/>
</dbReference>
<feature type="compositionally biased region" description="Acidic residues" evidence="4">
    <location>
        <begin position="701"/>
        <end position="712"/>
    </location>
</feature>
<dbReference type="VEuPathDB" id="FungiDB:GGTG_02550"/>
<dbReference type="eggNOG" id="KOG0504">
    <property type="taxonomic scope" value="Eukaryota"/>
</dbReference>
<keyword evidence="1" id="KW-0677">Repeat</keyword>
<dbReference type="PRINTS" id="PR01415">
    <property type="entry name" value="ANKYRIN"/>
</dbReference>
<organism evidence="5">
    <name type="scientific">Gaeumannomyces tritici (strain R3-111a-1)</name>
    <name type="common">Wheat and barley take-all root rot fungus</name>
    <name type="synonym">Gaeumannomyces graminis var. tritici</name>
    <dbReference type="NCBI Taxonomy" id="644352"/>
    <lineage>
        <taxon>Eukaryota</taxon>
        <taxon>Fungi</taxon>
        <taxon>Dikarya</taxon>
        <taxon>Ascomycota</taxon>
        <taxon>Pezizomycotina</taxon>
        <taxon>Sordariomycetes</taxon>
        <taxon>Sordariomycetidae</taxon>
        <taxon>Magnaporthales</taxon>
        <taxon>Magnaporthaceae</taxon>
        <taxon>Gaeumannomyces</taxon>
    </lineage>
</organism>
<dbReference type="EnsemblFungi" id="EJT82577">
    <property type="protein sequence ID" value="EJT82577"/>
    <property type="gene ID" value="GGTG_02550"/>
</dbReference>
<evidence type="ECO:0000256" key="1">
    <source>
        <dbReference type="ARBA" id="ARBA00022737"/>
    </source>
</evidence>
<keyword evidence="2 3" id="KW-0040">ANK repeat</keyword>
<gene>
    <name evidence="6" type="primary">20343008</name>
    <name evidence="5" type="ORF">GGTG_02550</name>
</gene>
<dbReference type="PANTHER" id="PTHR24173">
    <property type="entry name" value="ANKYRIN REPEAT CONTAINING"/>
    <property type="match status" value="1"/>
</dbReference>
<dbReference type="STRING" id="644352.J3NMP4"/>
<dbReference type="InterPro" id="IPR036770">
    <property type="entry name" value="Ankyrin_rpt-contain_sf"/>
</dbReference>
<dbReference type="PANTHER" id="PTHR24173:SF74">
    <property type="entry name" value="ANKYRIN REPEAT DOMAIN-CONTAINING PROTEIN 16"/>
    <property type="match status" value="1"/>
</dbReference>
<dbReference type="EMBL" id="GL385395">
    <property type="protein sequence ID" value="EJT82577.1"/>
    <property type="molecule type" value="Genomic_DNA"/>
</dbReference>
<reference evidence="6" key="4">
    <citation type="journal article" date="2015" name="G3 (Bethesda)">
        <title>Genome sequences of three phytopathogenic species of the Magnaporthaceae family of fungi.</title>
        <authorList>
            <person name="Okagaki L.H."/>
            <person name="Nunes C.C."/>
            <person name="Sailsbery J."/>
            <person name="Clay B."/>
            <person name="Brown D."/>
            <person name="John T."/>
            <person name="Oh Y."/>
            <person name="Young N."/>
            <person name="Fitzgerald M."/>
            <person name="Haas B.J."/>
            <person name="Zeng Q."/>
            <person name="Young S."/>
            <person name="Adiconis X."/>
            <person name="Fan L."/>
            <person name="Levin J.Z."/>
            <person name="Mitchell T.K."/>
            <person name="Okubara P.A."/>
            <person name="Farman M.L."/>
            <person name="Kohn L.M."/>
            <person name="Birren B."/>
            <person name="Ma L.-J."/>
            <person name="Dean R.A."/>
        </authorList>
    </citation>
    <scope>NUCLEOTIDE SEQUENCE</scope>
    <source>
        <strain evidence="6">R3-111a-1</strain>
    </source>
</reference>
<reference evidence="5" key="2">
    <citation type="submission" date="2010-07" db="EMBL/GenBank/DDBJ databases">
        <authorList>
            <consortium name="The Broad Institute Genome Sequencing Platform"/>
            <consortium name="Broad Institute Genome Sequencing Center for Infectious Disease"/>
            <person name="Ma L.-J."/>
            <person name="Dead R."/>
            <person name="Young S."/>
            <person name="Zeng Q."/>
            <person name="Koehrsen M."/>
            <person name="Alvarado L."/>
            <person name="Berlin A."/>
            <person name="Chapman S.B."/>
            <person name="Chen Z."/>
            <person name="Freedman E."/>
            <person name="Gellesch M."/>
            <person name="Goldberg J."/>
            <person name="Griggs A."/>
            <person name="Gujja S."/>
            <person name="Heilman E.R."/>
            <person name="Heiman D."/>
            <person name="Hepburn T."/>
            <person name="Howarth C."/>
            <person name="Jen D."/>
            <person name="Larson L."/>
            <person name="Mehta T."/>
            <person name="Neiman D."/>
            <person name="Pearson M."/>
            <person name="Roberts A."/>
            <person name="Saif S."/>
            <person name="Shea T."/>
            <person name="Shenoy N."/>
            <person name="Sisk P."/>
            <person name="Stolte C."/>
            <person name="Sykes S."/>
            <person name="Walk T."/>
            <person name="White J."/>
            <person name="Yandava C."/>
            <person name="Haas B."/>
            <person name="Nusbaum C."/>
            <person name="Birren B."/>
        </authorList>
    </citation>
    <scope>NUCLEOTIDE SEQUENCE</scope>
    <source>
        <strain evidence="5">R3-111a-1</strain>
    </source>
</reference>
<dbReference type="HOGENOM" id="CLU_023250_0_0_1"/>
<proteinExistence type="predicted"/>
<reference evidence="6" key="5">
    <citation type="submission" date="2018-04" db="UniProtKB">
        <authorList>
            <consortium name="EnsemblFungi"/>
        </authorList>
    </citation>
    <scope>IDENTIFICATION</scope>
    <source>
        <strain evidence="6">R3-111a-1</strain>
    </source>
</reference>
<protein>
    <submittedName>
        <fullName evidence="5 6">Uncharacterized protein</fullName>
    </submittedName>
</protein>
<reference evidence="7" key="1">
    <citation type="submission" date="2010-07" db="EMBL/GenBank/DDBJ databases">
        <title>The genome sequence of Gaeumannomyces graminis var. tritici strain R3-111a-1.</title>
        <authorList>
            <consortium name="The Broad Institute Genome Sequencing Platform"/>
            <person name="Ma L.-J."/>
            <person name="Dead R."/>
            <person name="Young S."/>
            <person name="Zeng Q."/>
            <person name="Koehrsen M."/>
            <person name="Alvarado L."/>
            <person name="Berlin A."/>
            <person name="Chapman S.B."/>
            <person name="Chen Z."/>
            <person name="Freedman E."/>
            <person name="Gellesch M."/>
            <person name="Goldberg J."/>
            <person name="Griggs A."/>
            <person name="Gujja S."/>
            <person name="Heilman E.R."/>
            <person name="Heiman D."/>
            <person name="Hepburn T."/>
            <person name="Howarth C."/>
            <person name="Jen D."/>
            <person name="Larson L."/>
            <person name="Mehta T."/>
            <person name="Neiman D."/>
            <person name="Pearson M."/>
            <person name="Roberts A."/>
            <person name="Saif S."/>
            <person name="Shea T."/>
            <person name="Shenoy N."/>
            <person name="Sisk P."/>
            <person name="Stolte C."/>
            <person name="Sykes S."/>
            <person name="Walk T."/>
            <person name="White J."/>
            <person name="Yandava C."/>
            <person name="Haas B."/>
            <person name="Nusbaum C."/>
            <person name="Birren B."/>
        </authorList>
    </citation>
    <scope>NUCLEOTIDE SEQUENCE [LARGE SCALE GENOMIC DNA]</scope>
    <source>
        <strain evidence="7">R3-111a-1</strain>
    </source>
</reference>
<evidence type="ECO:0000256" key="3">
    <source>
        <dbReference type="PROSITE-ProRule" id="PRU00023"/>
    </source>
</evidence>
<dbReference type="OrthoDB" id="4772757at2759"/>
<feature type="region of interest" description="Disordered" evidence="4">
    <location>
        <begin position="674"/>
        <end position="723"/>
    </location>
</feature>
<dbReference type="PROSITE" id="PS50088">
    <property type="entry name" value="ANK_REPEAT"/>
    <property type="match status" value="4"/>
</dbReference>
<accession>J3NMP4</accession>
<evidence type="ECO:0000313" key="5">
    <source>
        <dbReference type="EMBL" id="EJT82577.1"/>
    </source>
</evidence>
<feature type="repeat" description="ANK" evidence="3">
    <location>
        <begin position="467"/>
        <end position="499"/>
    </location>
</feature>
<name>J3NMP4_GAET3</name>
<dbReference type="GeneID" id="20343008"/>
<feature type="compositionally biased region" description="Low complexity" evidence="4">
    <location>
        <begin position="201"/>
        <end position="218"/>
    </location>
</feature>
<dbReference type="Pfam" id="PF12796">
    <property type="entry name" value="Ank_2"/>
    <property type="match status" value="3"/>
</dbReference>
<feature type="region of interest" description="Disordered" evidence="4">
    <location>
        <begin position="187"/>
        <end position="223"/>
    </location>
</feature>
<dbReference type="PROSITE" id="PS50297">
    <property type="entry name" value="ANK_REP_REGION"/>
    <property type="match status" value="2"/>
</dbReference>
<feature type="compositionally biased region" description="Low complexity" evidence="4">
    <location>
        <begin position="682"/>
        <end position="696"/>
    </location>
</feature>
<dbReference type="Pfam" id="PF00023">
    <property type="entry name" value="Ank"/>
    <property type="match status" value="1"/>
</dbReference>
<feature type="repeat" description="ANK" evidence="3">
    <location>
        <begin position="548"/>
        <end position="580"/>
    </location>
</feature>
<dbReference type="Proteomes" id="UP000006039">
    <property type="component" value="Unassembled WGS sequence"/>
</dbReference>
<dbReference type="InterPro" id="IPR002110">
    <property type="entry name" value="Ankyrin_rpt"/>
</dbReference>